<dbReference type="InterPro" id="IPR036568">
    <property type="entry name" value="GGCT-like_sf"/>
</dbReference>
<dbReference type="Proteomes" id="UP000199110">
    <property type="component" value="Unassembled WGS sequence"/>
</dbReference>
<name>A0A1I3MJ05_9RHOB</name>
<keyword evidence="2" id="KW-1185">Reference proteome</keyword>
<dbReference type="AlphaFoldDB" id="A0A1I3MJ05"/>
<dbReference type="RefSeq" id="WP_092779531.1">
    <property type="nucleotide sequence ID" value="NZ_FORA01000002.1"/>
</dbReference>
<proteinExistence type="predicted"/>
<sequence length="172" mass="19154">MTPRFFGYGSLVNLTTHDYPNPQRLRVAGWRRAWRHTPLQPAAFLTAVPDPGSVIDGIMADVPADDWAALDQRESGYIRSPVAEGAQIYHIPHDLHGPATQACTILLSYLDVVVQGYLREFGTDGVAAFFETTDGWDTPIHDDRTAPLYPRARTLSPEELALVDRQLARVRS</sequence>
<accession>A0A1I3MJ05</accession>
<dbReference type="EMBL" id="FORA01000002">
    <property type="protein sequence ID" value="SFI96656.1"/>
    <property type="molecule type" value="Genomic_DNA"/>
</dbReference>
<dbReference type="Gene3D" id="3.10.490.10">
    <property type="entry name" value="Gamma-glutamyl cyclotransferase-like"/>
    <property type="match status" value="1"/>
</dbReference>
<gene>
    <name evidence="1" type="ORF">SAMN04488095_1858</name>
</gene>
<evidence type="ECO:0000313" key="1">
    <source>
        <dbReference type="EMBL" id="SFI96656.1"/>
    </source>
</evidence>
<dbReference type="STRING" id="390807.SAMN04488095_1858"/>
<evidence type="ECO:0000313" key="2">
    <source>
        <dbReference type="Proteomes" id="UP000199110"/>
    </source>
</evidence>
<evidence type="ECO:0008006" key="3">
    <source>
        <dbReference type="Google" id="ProtNLM"/>
    </source>
</evidence>
<dbReference type="OrthoDB" id="5567366at2"/>
<dbReference type="SUPFAM" id="SSF110857">
    <property type="entry name" value="Gamma-glutamyl cyclotransferase-like"/>
    <property type="match status" value="1"/>
</dbReference>
<protein>
    <recommendedName>
        <fullName evidence="3">ChaC-like protein</fullName>
    </recommendedName>
</protein>
<organism evidence="1 2">
    <name type="scientific">Jannaschia pohangensis</name>
    <dbReference type="NCBI Taxonomy" id="390807"/>
    <lineage>
        <taxon>Bacteria</taxon>
        <taxon>Pseudomonadati</taxon>
        <taxon>Pseudomonadota</taxon>
        <taxon>Alphaproteobacteria</taxon>
        <taxon>Rhodobacterales</taxon>
        <taxon>Roseobacteraceae</taxon>
        <taxon>Jannaschia</taxon>
    </lineage>
</organism>
<dbReference type="InterPro" id="IPR013024">
    <property type="entry name" value="GGCT-like"/>
</dbReference>
<dbReference type="CDD" id="cd06661">
    <property type="entry name" value="GGCT_like"/>
    <property type="match status" value="1"/>
</dbReference>
<reference evidence="1 2" key="1">
    <citation type="submission" date="2016-10" db="EMBL/GenBank/DDBJ databases">
        <authorList>
            <person name="de Groot N.N."/>
        </authorList>
    </citation>
    <scope>NUCLEOTIDE SEQUENCE [LARGE SCALE GENOMIC DNA]</scope>
    <source>
        <strain evidence="1 2">DSM 19073</strain>
    </source>
</reference>